<dbReference type="EMBL" id="JALPRX010000105">
    <property type="protein sequence ID" value="MCK8787101.1"/>
    <property type="molecule type" value="Genomic_DNA"/>
</dbReference>
<dbReference type="Gene3D" id="2.160.20.10">
    <property type="entry name" value="Single-stranded right-handed beta-helix, Pectin lyase-like"/>
    <property type="match status" value="1"/>
</dbReference>
<gene>
    <name evidence="2" type="ORF">M0638_22250</name>
</gene>
<accession>A0A9X1YBK3</accession>
<dbReference type="GO" id="GO:0016787">
    <property type="term" value="F:hydrolase activity"/>
    <property type="evidence" value="ECO:0007669"/>
    <property type="project" value="UniProtKB-KW"/>
</dbReference>
<keyword evidence="2" id="KW-0378">Hydrolase</keyword>
<dbReference type="Pfam" id="PF12708">
    <property type="entry name" value="Pect-lyase_RHGA_epim"/>
    <property type="match status" value="1"/>
</dbReference>
<dbReference type="Gene3D" id="2.60.40.3940">
    <property type="match status" value="1"/>
</dbReference>
<keyword evidence="3" id="KW-1185">Reference proteome</keyword>
<dbReference type="Proteomes" id="UP001139516">
    <property type="component" value="Unassembled WGS sequence"/>
</dbReference>
<dbReference type="SUPFAM" id="SSF51126">
    <property type="entry name" value="Pectin lyase-like"/>
    <property type="match status" value="1"/>
</dbReference>
<evidence type="ECO:0000259" key="1">
    <source>
        <dbReference type="Pfam" id="PF12708"/>
    </source>
</evidence>
<proteinExistence type="predicted"/>
<dbReference type="InterPro" id="IPR011050">
    <property type="entry name" value="Pectin_lyase_fold/virulence"/>
</dbReference>
<organism evidence="2 3">
    <name type="scientific">Roseomonas acroporae</name>
    <dbReference type="NCBI Taxonomy" id="2937791"/>
    <lineage>
        <taxon>Bacteria</taxon>
        <taxon>Pseudomonadati</taxon>
        <taxon>Pseudomonadota</taxon>
        <taxon>Alphaproteobacteria</taxon>
        <taxon>Acetobacterales</taxon>
        <taxon>Roseomonadaceae</taxon>
        <taxon>Roseomonas</taxon>
    </lineage>
</organism>
<feature type="domain" description="Rhamnogalacturonase A/B/Epimerase-like pectate lyase" evidence="1">
    <location>
        <begin position="197"/>
        <end position="426"/>
    </location>
</feature>
<dbReference type="AlphaFoldDB" id="A0A9X1YBK3"/>
<reference evidence="2" key="1">
    <citation type="submission" date="2022-04" db="EMBL/GenBank/DDBJ databases">
        <title>Roseomonas acroporae sp. nov., isolated from coral Acropora digitifera.</title>
        <authorList>
            <person name="Sun H."/>
        </authorList>
    </citation>
    <scope>NUCLEOTIDE SEQUENCE</scope>
    <source>
        <strain evidence="2">NAR14</strain>
    </source>
</reference>
<dbReference type="InterPro" id="IPR006626">
    <property type="entry name" value="PbH1"/>
</dbReference>
<evidence type="ECO:0000313" key="2">
    <source>
        <dbReference type="EMBL" id="MCK8787101.1"/>
    </source>
</evidence>
<comment type="caution">
    <text evidence="2">The sequence shown here is derived from an EMBL/GenBank/DDBJ whole genome shotgun (WGS) entry which is preliminary data.</text>
</comment>
<dbReference type="RefSeq" id="WP_248669156.1">
    <property type="nucleotide sequence ID" value="NZ_JALPRX010000105.1"/>
</dbReference>
<name>A0A9X1YBK3_9PROT</name>
<protein>
    <submittedName>
        <fullName evidence="2">Glycoside hydrolase family 55 protein</fullName>
    </submittedName>
</protein>
<evidence type="ECO:0000313" key="3">
    <source>
        <dbReference type="Proteomes" id="UP001139516"/>
    </source>
</evidence>
<dbReference type="SMART" id="SM00710">
    <property type="entry name" value="PbH1"/>
    <property type="match status" value="4"/>
</dbReference>
<dbReference type="InterPro" id="IPR012334">
    <property type="entry name" value="Pectin_lyas_fold"/>
</dbReference>
<dbReference type="InterPro" id="IPR024535">
    <property type="entry name" value="RHGA/B-epi-like_pectate_lyase"/>
</dbReference>
<sequence>MAHLQIPAATPRVTYIATDGQVNFPVPFAFFSAADLVVEIDGIATPAFAATGVAYDGGFQTGTVTLAAPVAAGDQVRISRAIEIKRTEDFPYPARTLDIKALNTGLDRIVAILQDIMLALTDEEAARLAGFLRTLRVPEGFAVELPEAALRANRLAGFDSTGAPIVMVPGSASVTTVTAADSLIPRLLADRFAERVNLRDYCVGDGTTDDTAGAQAALTRAVQAGKALYVPRGTYRLRAQLLGGALPALLGDGKGASVLIWDDLPSCGISLAYAAYGQALHAQGVTFRQKGTNRGTALLADFSAASLTWPGIWPRLLVEGCSFEGPDIPAQLTGWNIGIDTVAGAFGHVVNCDFNGVAGAPHTGLARGAVAVRFRGTAGGLYHNGHPVYCTVSRCNINNWQVGVHFSGCEGVVARDNSIVEVERGIVATGDTTPGAGARPFILVEGNHVNAYLENVAVTDMCDIKVRTNELYRIATATAHTTGIGIYASTATGVGDLSITGNTLMDTTGAVDFDGVNVGAGVARGLIDGNDFKAVRYGITLQPGTSGLRVGDRNLYQASLAPVVDSGTGNVVASALLEAAGHRRDIAGCETKWGSATVTLNASGDGTVAFQQPFKALPLMVLATWAEAGGTARNIAAPSAGWTTAGFSVSVRPSPGAGTVQIAYVAVGR</sequence>